<feature type="transmembrane region" description="Helical" evidence="1">
    <location>
        <begin position="47"/>
        <end position="70"/>
    </location>
</feature>
<dbReference type="EMBL" id="BSPQ01000013">
    <property type="protein sequence ID" value="GLS91414.1"/>
    <property type="molecule type" value="Genomic_DNA"/>
</dbReference>
<evidence type="ECO:0000256" key="1">
    <source>
        <dbReference type="SAM" id="Phobius"/>
    </source>
</evidence>
<dbReference type="Proteomes" id="UP001157353">
    <property type="component" value="Unassembled WGS sequence"/>
</dbReference>
<feature type="transmembrane region" description="Helical" evidence="1">
    <location>
        <begin position="77"/>
        <end position="97"/>
    </location>
</feature>
<evidence type="ECO:0008006" key="4">
    <source>
        <dbReference type="Google" id="ProtNLM"/>
    </source>
</evidence>
<feature type="transmembrane region" description="Helical" evidence="1">
    <location>
        <begin position="109"/>
        <end position="128"/>
    </location>
</feature>
<protein>
    <recommendedName>
        <fullName evidence="4">DUF423 domain-containing protein</fullName>
    </recommendedName>
</protein>
<name>A0ABQ6E1V1_9GAMM</name>
<accession>A0ABQ6E1V1</accession>
<evidence type="ECO:0000313" key="3">
    <source>
        <dbReference type="Proteomes" id="UP001157353"/>
    </source>
</evidence>
<evidence type="ECO:0000313" key="2">
    <source>
        <dbReference type="EMBL" id="GLS91414.1"/>
    </source>
</evidence>
<keyword evidence="1" id="KW-0472">Membrane</keyword>
<comment type="caution">
    <text evidence="2">The sequence shown here is derived from an EMBL/GenBank/DDBJ whole genome shotgun (WGS) entry which is preliminary data.</text>
</comment>
<sequence length="129" mass="14269">MNILLLSSGIFAFFTMIGHLLIGQKLFLVPMLNAEFSLSAKKVMHSVFHYVSIFLLLSSVGLLIAGLGVLPVESAKSLSLFIALNYLLFAIWQIVIALNSGIKKPLLKLFQWIFFVIIAFFAFAGAFVL</sequence>
<reference evidence="3" key="1">
    <citation type="journal article" date="2019" name="Int. J. Syst. Evol. Microbiol.">
        <title>The Global Catalogue of Microorganisms (GCM) 10K type strain sequencing project: providing services to taxonomists for standard genome sequencing and annotation.</title>
        <authorList>
            <consortium name="The Broad Institute Genomics Platform"/>
            <consortium name="The Broad Institute Genome Sequencing Center for Infectious Disease"/>
            <person name="Wu L."/>
            <person name="Ma J."/>
        </authorList>
    </citation>
    <scope>NUCLEOTIDE SEQUENCE [LARGE SCALE GENOMIC DNA]</scope>
    <source>
        <strain evidence="3">NBRC 103166</strain>
    </source>
</reference>
<keyword evidence="1" id="KW-1133">Transmembrane helix</keyword>
<keyword evidence="3" id="KW-1185">Reference proteome</keyword>
<proteinExistence type="predicted"/>
<gene>
    <name evidence="2" type="ORF">GCM10007916_24830</name>
</gene>
<keyword evidence="1" id="KW-0812">Transmembrane</keyword>
<dbReference type="RefSeq" id="WP_284204528.1">
    <property type="nucleotide sequence ID" value="NZ_BSPQ01000013.1"/>
</dbReference>
<organism evidence="2 3">
    <name type="scientific">Psychromonas marina</name>
    <dbReference type="NCBI Taxonomy" id="88364"/>
    <lineage>
        <taxon>Bacteria</taxon>
        <taxon>Pseudomonadati</taxon>
        <taxon>Pseudomonadota</taxon>
        <taxon>Gammaproteobacteria</taxon>
        <taxon>Alteromonadales</taxon>
        <taxon>Psychromonadaceae</taxon>
        <taxon>Psychromonas</taxon>
    </lineage>
</organism>